<comment type="caution">
    <text evidence="1">The sequence shown here is derived from an EMBL/GenBank/DDBJ whole genome shotgun (WGS) entry which is preliminary data.</text>
</comment>
<organism evidence="1 2">
    <name type="scientific">Roseiconus lacunae</name>
    <dbReference type="NCBI Taxonomy" id="2605694"/>
    <lineage>
        <taxon>Bacteria</taxon>
        <taxon>Pseudomonadati</taxon>
        <taxon>Planctomycetota</taxon>
        <taxon>Planctomycetia</taxon>
        <taxon>Pirellulales</taxon>
        <taxon>Pirellulaceae</taxon>
        <taxon>Roseiconus</taxon>
    </lineage>
</organism>
<evidence type="ECO:0000313" key="1">
    <source>
        <dbReference type="EMBL" id="MDM4014945.1"/>
    </source>
</evidence>
<accession>A0ABT7PEM5</accession>
<protein>
    <submittedName>
        <fullName evidence="1">Uncharacterized protein</fullName>
    </submittedName>
</protein>
<proteinExistence type="predicted"/>
<name>A0ABT7PEM5_9BACT</name>
<keyword evidence="2" id="KW-1185">Reference proteome</keyword>
<dbReference type="RefSeq" id="WP_289162531.1">
    <property type="nucleotide sequence ID" value="NZ_JASZZN010000003.1"/>
</dbReference>
<gene>
    <name evidence="1" type="ORF">QTN89_05860</name>
</gene>
<reference evidence="1 2" key="1">
    <citation type="submission" date="2023-06" db="EMBL/GenBank/DDBJ databases">
        <title>Roseiconus lacunae JC819 isolated from Gulf of Mannar region, Tamil Nadu.</title>
        <authorList>
            <person name="Pk S."/>
            <person name="Ch S."/>
            <person name="Ch V.R."/>
        </authorList>
    </citation>
    <scope>NUCLEOTIDE SEQUENCE [LARGE SCALE GENOMIC DNA]</scope>
    <source>
        <strain evidence="1 2">JC819</strain>
    </source>
</reference>
<dbReference type="Proteomes" id="UP001239462">
    <property type="component" value="Unassembled WGS sequence"/>
</dbReference>
<sequence>MTVLKPWCVGSFAERLNGRERREEITDDEIQTAKENGLVVIYGHSDDLVILAGAISDEVSAFGGTTFRFAKCGLCRDWDEIDHDDLFQVREFIRRESLPTIEVRALWCELGYRWAWWIETDGECGVFEIFDDGEPFCRGIVIDTRRIG</sequence>
<dbReference type="EMBL" id="JASZZN010000003">
    <property type="protein sequence ID" value="MDM4014945.1"/>
    <property type="molecule type" value="Genomic_DNA"/>
</dbReference>
<evidence type="ECO:0000313" key="2">
    <source>
        <dbReference type="Proteomes" id="UP001239462"/>
    </source>
</evidence>